<evidence type="ECO:0000313" key="11">
    <source>
        <dbReference type="Proteomes" id="UP000285961"/>
    </source>
</evidence>
<accession>A0A419ERN5</accession>
<feature type="non-terminal residue" evidence="10">
    <location>
        <position position="370"/>
    </location>
</feature>
<name>A0A419ERN5_9BACT</name>
<evidence type="ECO:0000256" key="5">
    <source>
        <dbReference type="ARBA" id="ARBA00022691"/>
    </source>
</evidence>
<dbReference type="PANTHER" id="PTHR42933">
    <property type="entry name" value="SLR6095 PROTEIN"/>
    <property type="match status" value="1"/>
</dbReference>
<reference evidence="10 11" key="1">
    <citation type="journal article" date="2017" name="ISME J.">
        <title>Energy and carbon metabolisms in a deep terrestrial subsurface fluid microbial community.</title>
        <authorList>
            <person name="Momper L."/>
            <person name="Jungbluth S.P."/>
            <person name="Lee M.D."/>
            <person name="Amend J.P."/>
        </authorList>
    </citation>
    <scope>NUCLEOTIDE SEQUENCE [LARGE SCALE GENOMIC DNA]</scope>
    <source>
        <strain evidence="10">SURF_17</strain>
    </source>
</reference>
<evidence type="ECO:0000256" key="4">
    <source>
        <dbReference type="ARBA" id="ARBA00022679"/>
    </source>
</evidence>
<evidence type="ECO:0000259" key="8">
    <source>
        <dbReference type="Pfam" id="PF02384"/>
    </source>
</evidence>
<dbReference type="SUPFAM" id="SSF53335">
    <property type="entry name" value="S-adenosyl-L-methionine-dependent methyltransferases"/>
    <property type="match status" value="1"/>
</dbReference>
<evidence type="ECO:0000313" key="10">
    <source>
        <dbReference type="EMBL" id="RJP65951.1"/>
    </source>
</evidence>
<sequence length="370" mass="41879">MITGSLRSKIDKLWLEFHSGGITNPLTVIEQISFLVFARMLDMREKAAERRANQTGKKDWKRIFPKNRQHLRWSDLYHRGAEEQLRIVLGNRTDSDPADWIGLFQFFREEAVNGTTLGSYLKDAQCVIQKAGLLKTAINTINELPLSLGDTKGDLYEYLLSKLTTAGVAGQFRTPRHVIRAMVEMLDIKPTWTICDPACGTGGFLIETMEYLKRTHTSKDLVHKEIDEETGEVVTDDHGRPIMVYLGDRLDEYRSHIEKDMFHGFDFDSTMLRIAAMNMLLHGIDNPCIEYKDSLSEQSQVAQEYEGCFDVVLANPPFKGSIDHESIFKGLTSVAKTRKTELLFLVLMARLLKNGGRCAVIVPDGVLFGS</sequence>
<dbReference type="Proteomes" id="UP000285961">
    <property type="component" value="Unassembled WGS sequence"/>
</dbReference>
<evidence type="ECO:0000256" key="3">
    <source>
        <dbReference type="ARBA" id="ARBA00022603"/>
    </source>
</evidence>
<dbReference type="GO" id="GO:0032259">
    <property type="term" value="P:methylation"/>
    <property type="evidence" value="ECO:0007669"/>
    <property type="project" value="UniProtKB-KW"/>
</dbReference>
<evidence type="ECO:0000256" key="7">
    <source>
        <dbReference type="ARBA" id="ARBA00047942"/>
    </source>
</evidence>
<gene>
    <name evidence="10" type="ORF">C4532_17150</name>
</gene>
<dbReference type="InterPro" id="IPR022749">
    <property type="entry name" value="D12N6_MeTrfase_N"/>
</dbReference>
<evidence type="ECO:0000256" key="6">
    <source>
        <dbReference type="ARBA" id="ARBA00022747"/>
    </source>
</evidence>
<keyword evidence="3 10" id="KW-0489">Methyltransferase</keyword>
<dbReference type="PROSITE" id="PS00092">
    <property type="entry name" value="N6_MTASE"/>
    <property type="match status" value="1"/>
</dbReference>
<evidence type="ECO:0000259" key="9">
    <source>
        <dbReference type="Pfam" id="PF12161"/>
    </source>
</evidence>
<keyword evidence="4 10" id="KW-0808">Transferase</keyword>
<proteinExistence type="inferred from homology"/>
<dbReference type="AlphaFoldDB" id="A0A419ERN5"/>
<dbReference type="PRINTS" id="PR00507">
    <property type="entry name" value="N12N6MTFRASE"/>
</dbReference>
<dbReference type="GO" id="GO:0009307">
    <property type="term" value="P:DNA restriction-modification system"/>
    <property type="evidence" value="ECO:0007669"/>
    <property type="project" value="UniProtKB-KW"/>
</dbReference>
<dbReference type="InterPro" id="IPR002052">
    <property type="entry name" value="DNA_methylase_N6_adenine_CS"/>
</dbReference>
<comment type="catalytic activity">
    <reaction evidence="7">
        <text>a 2'-deoxyadenosine in DNA + S-adenosyl-L-methionine = an N(6)-methyl-2'-deoxyadenosine in DNA + S-adenosyl-L-homocysteine + H(+)</text>
        <dbReference type="Rhea" id="RHEA:15197"/>
        <dbReference type="Rhea" id="RHEA-COMP:12418"/>
        <dbReference type="Rhea" id="RHEA-COMP:12419"/>
        <dbReference type="ChEBI" id="CHEBI:15378"/>
        <dbReference type="ChEBI" id="CHEBI:57856"/>
        <dbReference type="ChEBI" id="CHEBI:59789"/>
        <dbReference type="ChEBI" id="CHEBI:90615"/>
        <dbReference type="ChEBI" id="CHEBI:90616"/>
        <dbReference type="EC" id="2.1.1.72"/>
    </reaction>
</comment>
<feature type="domain" description="DNA methylase adenine-specific" evidence="8">
    <location>
        <begin position="150"/>
        <end position="369"/>
    </location>
</feature>
<comment type="similarity">
    <text evidence="1">Belongs to the N(4)/N(6)-methyltransferase family.</text>
</comment>
<dbReference type="GO" id="GO:0003677">
    <property type="term" value="F:DNA binding"/>
    <property type="evidence" value="ECO:0007669"/>
    <property type="project" value="InterPro"/>
</dbReference>
<dbReference type="InterPro" id="IPR038333">
    <property type="entry name" value="T1MK-like_N_sf"/>
</dbReference>
<dbReference type="EMBL" id="QZKI01000121">
    <property type="protein sequence ID" value="RJP65951.1"/>
    <property type="molecule type" value="Genomic_DNA"/>
</dbReference>
<dbReference type="GO" id="GO:0009007">
    <property type="term" value="F:site-specific DNA-methyltransferase (adenine-specific) activity"/>
    <property type="evidence" value="ECO:0007669"/>
    <property type="project" value="UniProtKB-EC"/>
</dbReference>
<dbReference type="PANTHER" id="PTHR42933:SF3">
    <property type="entry name" value="TYPE I RESTRICTION ENZYME MJAVIII METHYLASE SUBUNIT"/>
    <property type="match status" value="1"/>
</dbReference>
<dbReference type="InterPro" id="IPR051537">
    <property type="entry name" value="DNA_Adenine_Mtase"/>
</dbReference>
<feature type="domain" description="N6 adenine-specific DNA methyltransferase N-terminal" evidence="9">
    <location>
        <begin position="6"/>
        <end position="88"/>
    </location>
</feature>
<keyword evidence="6" id="KW-0680">Restriction system</keyword>
<dbReference type="EC" id="2.1.1.72" evidence="2"/>
<dbReference type="Pfam" id="PF12161">
    <property type="entry name" value="HsdM_N"/>
    <property type="match status" value="1"/>
</dbReference>
<dbReference type="GO" id="GO:0008170">
    <property type="term" value="F:N-methyltransferase activity"/>
    <property type="evidence" value="ECO:0007669"/>
    <property type="project" value="InterPro"/>
</dbReference>
<dbReference type="Gene3D" id="1.20.1260.30">
    <property type="match status" value="1"/>
</dbReference>
<keyword evidence="5" id="KW-0949">S-adenosyl-L-methionine</keyword>
<evidence type="ECO:0000256" key="2">
    <source>
        <dbReference type="ARBA" id="ARBA00011900"/>
    </source>
</evidence>
<evidence type="ECO:0000256" key="1">
    <source>
        <dbReference type="ARBA" id="ARBA00006594"/>
    </source>
</evidence>
<dbReference type="InterPro" id="IPR029063">
    <property type="entry name" value="SAM-dependent_MTases_sf"/>
</dbReference>
<dbReference type="Pfam" id="PF02384">
    <property type="entry name" value="N6_Mtase"/>
    <property type="match status" value="1"/>
</dbReference>
<comment type="caution">
    <text evidence="10">The sequence shown here is derived from an EMBL/GenBank/DDBJ whole genome shotgun (WGS) entry which is preliminary data.</text>
</comment>
<dbReference type="Gene3D" id="3.40.50.150">
    <property type="entry name" value="Vaccinia Virus protein VP39"/>
    <property type="match status" value="1"/>
</dbReference>
<organism evidence="10 11">
    <name type="scientific">Candidatus Abyssobacteria bacterium SURF_17</name>
    <dbReference type="NCBI Taxonomy" id="2093361"/>
    <lineage>
        <taxon>Bacteria</taxon>
        <taxon>Pseudomonadati</taxon>
        <taxon>Candidatus Hydrogenedentota</taxon>
        <taxon>Candidatus Abyssobacteria</taxon>
    </lineage>
</organism>
<dbReference type="InterPro" id="IPR003356">
    <property type="entry name" value="DNA_methylase_A-5"/>
</dbReference>
<protein>
    <recommendedName>
        <fullName evidence="2">site-specific DNA-methyltransferase (adenine-specific)</fullName>
        <ecNumber evidence="2">2.1.1.72</ecNumber>
    </recommendedName>
</protein>